<organism evidence="1 2">
    <name type="scientific">Thelohanellus kitauei</name>
    <name type="common">Myxosporean</name>
    <dbReference type="NCBI Taxonomy" id="669202"/>
    <lineage>
        <taxon>Eukaryota</taxon>
        <taxon>Metazoa</taxon>
        <taxon>Cnidaria</taxon>
        <taxon>Myxozoa</taxon>
        <taxon>Myxosporea</taxon>
        <taxon>Bivalvulida</taxon>
        <taxon>Platysporina</taxon>
        <taxon>Myxobolidae</taxon>
        <taxon>Thelohanellus</taxon>
    </lineage>
</organism>
<evidence type="ECO:0000313" key="2">
    <source>
        <dbReference type="Proteomes" id="UP000031668"/>
    </source>
</evidence>
<dbReference type="AlphaFoldDB" id="A0A0C2N094"/>
<protein>
    <submittedName>
        <fullName evidence="1">Uncharacterized protein</fullName>
    </submittedName>
</protein>
<accession>A0A0C2N094</accession>
<dbReference type="Proteomes" id="UP000031668">
    <property type="component" value="Unassembled WGS sequence"/>
</dbReference>
<name>A0A0C2N094_THEKT</name>
<sequence>MRTHLLKSSPLSKDQVTELTIRAIECMNDKQQDFCGVPNSLDSMLKCLPTPLYPGSRKEINKVKAEYKAIVENLNMFLGDKENPLAFTNDKIVEFYSKIKNLPPLEIFSYQWTKMLQELSKDRYTTSIEHMGSYCFARLIAIHGYDMQFRAEKLHSAISDLIKAQGVEKVDQSYLDWQIKRAKDERLSLISSMIPIYEEMRRAKTLDTLPLMKKWMKHKLPKDFEVTPLIFECVDLYWDMIGSLYTGKDYVKTQDVSKKIPKDPLMDMLDGSKSTPVVQRHAGPSIEA</sequence>
<dbReference type="EMBL" id="JWZT01001032">
    <property type="protein sequence ID" value="KII73031.1"/>
    <property type="molecule type" value="Genomic_DNA"/>
</dbReference>
<comment type="caution">
    <text evidence="1">The sequence shown here is derived from an EMBL/GenBank/DDBJ whole genome shotgun (WGS) entry which is preliminary data.</text>
</comment>
<keyword evidence="2" id="KW-1185">Reference proteome</keyword>
<reference evidence="1 2" key="1">
    <citation type="journal article" date="2014" name="Genome Biol. Evol.">
        <title>The genome of the myxosporean Thelohanellus kitauei shows adaptations to nutrient acquisition within its fish host.</title>
        <authorList>
            <person name="Yang Y."/>
            <person name="Xiong J."/>
            <person name="Zhou Z."/>
            <person name="Huo F."/>
            <person name="Miao W."/>
            <person name="Ran C."/>
            <person name="Liu Y."/>
            <person name="Zhang J."/>
            <person name="Feng J."/>
            <person name="Wang M."/>
            <person name="Wang M."/>
            <person name="Wang L."/>
            <person name="Yao B."/>
        </authorList>
    </citation>
    <scope>NUCLEOTIDE SEQUENCE [LARGE SCALE GENOMIC DNA]</scope>
    <source>
        <strain evidence="1">Wuqing</strain>
    </source>
</reference>
<evidence type="ECO:0000313" key="1">
    <source>
        <dbReference type="EMBL" id="KII73031.1"/>
    </source>
</evidence>
<proteinExistence type="predicted"/>
<gene>
    <name evidence="1" type="ORF">RF11_13590</name>
</gene>